<reference evidence="1" key="1">
    <citation type="journal article" date="2015" name="Nature">
        <title>Complex archaea that bridge the gap between prokaryotes and eukaryotes.</title>
        <authorList>
            <person name="Spang A."/>
            <person name="Saw J.H."/>
            <person name="Jorgensen S.L."/>
            <person name="Zaremba-Niedzwiedzka K."/>
            <person name="Martijn J."/>
            <person name="Lind A.E."/>
            <person name="van Eijk R."/>
            <person name="Schleper C."/>
            <person name="Guy L."/>
            <person name="Ettema T.J."/>
        </authorList>
    </citation>
    <scope>NUCLEOTIDE SEQUENCE</scope>
</reference>
<sequence>MSETKIVNAAHAVKVLEALVEQVKNIDAKGGSKNVKLSVEGDANGMKYFWVRYQMGMASTEGAKAVLKLWDGLQRNKKENPHRAEEFEDPELDLGIFITDLAKAYAPRMAEAGMEVPNA</sequence>
<comment type="caution">
    <text evidence="1">The sequence shown here is derived from an EMBL/GenBank/DDBJ whole genome shotgun (WGS) entry which is preliminary data.</text>
</comment>
<accession>A0A0F9K432</accession>
<dbReference type="AlphaFoldDB" id="A0A0F9K432"/>
<organism evidence="1">
    <name type="scientific">marine sediment metagenome</name>
    <dbReference type="NCBI Taxonomy" id="412755"/>
    <lineage>
        <taxon>unclassified sequences</taxon>
        <taxon>metagenomes</taxon>
        <taxon>ecological metagenomes</taxon>
    </lineage>
</organism>
<name>A0A0F9K432_9ZZZZ</name>
<protein>
    <submittedName>
        <fullName evidence="1">Uncharacterized protein</fullName>
    </submittedName>
</protein>
<dbReference type="EMBL" id="LAZR01008756">
    <property type="protein sequence ID" value="KKM76733.1"/>
    <property type="molecule type" value="Genomic_DNA"/>
</dbReference>
<evidence type="ECO:0000313" key="1">
    <source>
        <dbReference type="EMBL" id="KKM76733.1"/>
    </source>
</evidence>
<proteinExistence type="predicted"/>
<gene>
    <name evidence="1" type="ORF">LCGC14_1377140</name>
</gene>